<name>A0A165BI76_EXIGL</name>
<keyword evidence="2" id="KW-1185">Reference proteome</keyword>
<dbReference type="AlphaFoldDB" id="A0A165BI76"/>
<dbReference type="Proteomes" id="UP000077266">
    <property type="component" value="Unassembled WGS sequence"/>
</dbReference>
<evidence type="ECO:0000313" key="1">
    <source>
        <dbReference type="EMBL" id="KZV80700.1"/>
    </source>
</evidence>
<gene>
    <name evidence="1" type="ORF">EXIGLDRAFT_406836</name>
</gene>
<evidence type="ECO:0000313" key="2">
    <source>
        <dbReference type="Proteomes" id="UP000077266"/>
    </source>
</evidence>
<organism evidence="1 2">
    <name type="scientific">Exidia glandulosa HHB12029</name>
    <dbReference type="NCBI Taxonomy" id="1314781"/>
    <lineage>
        <taxon>Eukaryota</taxon>
        <taxon>Fungi</taxon>
        <taxon>Dikarya</taxon>
        <taxon>Basidiomycota</taxon>
        <taxon>Agaricomycotina</taxon>
        <taxon>Agaricomycetes</taxon>
        <taxon>Auriculariales</taxon>
        <taxon>Exidiaceae</taxon>
        <taxon>Exidia</taxon>
    </lineage>
</organism>
<dbReference type="InParanoid" id="A0A165BI76"/>
<dbReference type="EMBL" id="KV426457">
    <property type="protein sequence ID" value="KZV80700.1"/>
    <property type="molecule type" value="Genomic_DNA"/>
</dbReference>
<reference evidence="1 2" key="1">
    <citation type="journal article" date="2016" name="Mol. Biol. Evol.">
        <title>Comparative Genomics of Early-Diverging Mushroom-Forming Fungi Provides Insights into the Origins of Lignocellulose Decay Capabilities.</title>
        <authorList>
            <person name="Nagy L.G."/>
            <person name="Riley R."/>
            <person name="Tritt A."/>
            <person name="Adam C."/>
            <person name="Daum C."/>
            <person name="Floudas D."/>
            <person name="Sun H."/>
            <person name="Yadav J.S."/>
            <person name="Pangilinan J."/>
            <person name="Larsson K.H."/>
            <person name="Matsuura K."/>
            <person name="Barry K."/>
            <person name="Labutti K."/>
            <person name="Kuo R."/>
            <person name="Ohm R.A."/>
            <person name="Bhattacharya S.S."/>
            <person name="Shirouzu T."/>
            <person name="Yoshinaga Y."/>
            <person name="Martin F.M."/>
            <person name="Grigoriev I.V."/>
            <person name="Hibbett D.S."/>
        </authorList>
    </citation>
    <scope>NUCLEOTIDE SEQUENCE [LARGE SCALE GENOMIC DNA]</scope>
    <source>
        <strain evidence="1 2">HHB12029</strain>
    </source>
</reference>
<proteinExistence type="predicted"/>
<protein>
    <submittedName>
        <fullName evidence="1">Uncharacterized protein</fullName>
    </submittedName>
</protein>
<sequence length="139" mass="15331">MSHSRPRSRRNTLYLGLHSRSLVAAAPRRVCWSCDGEQIADYGDLRGLEGEVERACGSLRSVLQSLKPGLDSAAPCCGRRPRLSRSVPWHGVAFLSRWSVLSDGRARTIRLGKKSVHTPNSVEGEVSLKVLSARRPRIS</sequence>
<accession>A0A165BI76</accession>